<proteinExistence type="inferred from homology"/>
<protein>
    <recommendedName>
        <fullName evidence="3">NADH dehydrogenase [ubiquinone] 1 alpha subcomplex subunit 11</fullName>
    </recommendedName>
    <alternativeName>
        <fullName evidence="9">Complex I-B14.7</fullName>
    </alternativeName>
    <alternativeName>
        <fullName evidence="10">NADH-ubiquinone oxidoreductase subunit B14.7</fullName>
    </alternativeName>
</protein>
<name>A0A2I4BYR5_AUSLI</name>
<keyword evidence="6 11" id="KW-1133">Transmembrane helix</keyword>
<keyword evidence="4 11" id="KW-0812">Transmembrane</keyword>
<evidence type="ECO:0000256" key="1">
    <source>
        <dbReference type="ARBA" id="ARBA00004292"/>
    </source>
</evidence>
<dbReference type="InterPro" id="IPR039205">
    <property type="entry name" value="NDUFA11"/>
</dbReference>
<evidence type="ECO:0000256" key="6">
    <source>
        <dbReference type="ARBA" id="ARBA00022989"/>
    </source>
</evidence>
<keyword evidence="7" id="KW-0496">Mitochondrion</keyword>
<organism evidence="12 13">
    <name type="scientific">Austrofundulus limnaeus</name>
    <name type="common">Annual killifish</name>
    <dbReference type="NCBI Taxonomy" id="52670"/>
    <lineage>
        <taxon>Eukaryota</taxon>
        <taxon>Metazoa</taxon>
        <taxon>Chordata</taxon>
        <taxon>Craniata</taxon>
        <taxon>Vertebrata</taxon>
        <taxon>Euteleostomi</taxon>
        <taxon>Actinopterygii</taxon>
        <taxon>Neopterygii</taxon>
        <taxon>Teleostei</taxon>
        <taxon>Neoteleostei</taxon>
        <taxon>Acanthomorphata</taxon>
        <taxon>Ovalentaria</taxon>
        <taxon>Atherinomorphae</taxon>
        <taxon>Cyprinodontiformes</taxon>
        <taxon>Rivulidae</taxon>
        <taxon>Austrofundulus</taxon>
    </lineage>
</organism>
<dbReference type="GO" id="GO:0006120">
    <property type="term" value="P:mitochondrial electron transport, NADH to ubiquinone"/>
    <property type="evidence" value="ECO:0007669"/>
    <property type="project" value="InterPro"/>
</dbReference>
<feature type="transmembrane region" description="Helical" evidence="11">
    <location>
        <begin position="51"/>
        <end position="74"/>
    </location>
</feature>
<evidence type="ECO:0000256" key="10">
    <source>
        <dbReference type="ARBA" id="ARBA00031497"/>
    </source>
</evidence>
<evidence type="ECO:0000313" key="13">
    <source>
        <dbReference type="RefSeq" id="XP_013872887.1"/>
    </source>
</evidence>
<gene>
    <name evidence="13" type="primary">ndufa11</name>
</gene>
<evidence type="ECO:0000256" key="7">
    <source>
        <dbReference type="ARBA" id="ARBA00023128"/>
    </source>
</evidence>
<reference evidence="13" key="1">
    <citation type="submission" date="2025-08" db="UniProtKB">
        <authorList>
            <consortium name="RefSeq"/>
        </authorList>
    </citation>
    <scope>IDENTIFICATION</scope>
    <source>
        <strain evidence="13">Quisiro</strain>
        <tissue evidence="13">Liver</tissue>
    </source>
</reference>
<evidence type="ECO:0000256" key="5">
    <source>
        <dbReference type="ARBA" id="ARBA00022792"/>
    </source>
</evidence>
<keyword evidence="8 11" id="KW-0472">Membrane</keyword>
<dbReference type="RefSeq" id="XP_013872887.1">
    <property type="nucleotide sequence ID" value="XM_014017433.1"/>
</dbReference>
<feature type="transmembrane region" description="Helical" evidence="11">
    <location>
        <begin position="101"/>
        <end position="119"/>
    </location>
</feature>
<dbReference type="PANTHER" id="PTHR21382:SF1">
    <property type="entry name" value="NADH DEHYDROGENASE [UBIQUINONE] 1 ALPHA SUBCOMPLEX SUBUNIT 11"/>
    <property type="match status" value="1"/>
</dbReference>
<dbReference type="PANTHER" id="PTHR21382">
    <property type="entry name" value="NADH-UBIQUINONE OXIDOREDUCTASE SUBUNIT"/>
    <property type="match status" value="1"/>
</dbReference>
<dbReference type="GO" id="GO:0045271">
    <property type="term" value="C:respiratory chain complex I"/>
    <property type="evidence" value="ECO:0007669"/>
    <property type="project" value="InterPro"/>
</dbReference>
<evidence type="ECO:0000256" key="2">
    <source>
        <dbReference type="ARBA" id="ARBA00008699"/>
    </source>
</evidence>
<sequence>MGYWDVPQGTDCVEKTWTTTKLGTALGLVGSAYYSLSVPPEPALSTLTRSLGATVLMASVGAVFGVTTCLSASIRDAPEDPFNFFIGGCASGVLLGARSQSAAVGTTACLGLGAVAYLVKAGRAEGWRFSGPPEV</sequence>
<comment type="subcellular location">
    <subcellularLocation>
        <location evidence="1">Mitochondrion inner membrane</location>
        <topology evidence="1">Multi-pass membrane protein</topology>
        <orientation evidence="1">Matrix side</orientation>
    </subcellularLocation>
</comment>
<dbReference type="InParanoid" id="A0A2I4BYR5"/>
<dbReference type="KEGG" id="alim:106523861"/>
<evidence type="ECO:0000256" key="9">
    <source>
        <dbReference type="ARBA" id="ARBA00030608"/>
    </source>
</evidence>
<comment type="similarity">
    <text evidence="2">Belongs to the complex I NDUFA11 subunit family.</text>
</comment>
<evidence type="ECO:0000313" key="12">
    <source>
        <dbReference type="Proteomes" id="UP000192220"/>
    </source>
</evidence>
<accession>A0A2I4BYR5</accession>
<dbReference type="AlphaFoldDB" id="A0A2I4BYR5"/>
<dbReference type="GO" id="GO:0005743">
    <property type="term" value="C:mitochondrial inner membrane"/>
    <property type="evidence" value="ECO:0007669"/>
    <property type="project" value="UniProtKB-SubCell"/>
</dbReference>
<dbReference type="Proteomes" id="UP000192220">
    <property type="component" value="Unplaced"/>
</dbReference>
<evidence type="ECO:0000256" key="3">
    <source>
        <dbReference type="ARBA" id="ARBA00018191"/>
    </source>
</evidence>
<dbReference type="FunCoup" id="A0A2I4BYR5">
    <property type="interactions" value="1409"/>
</dbReference>
<evidence type="ECO:0000256" key="8">
    <source>
        <dbReference type="ARBA" id="ARBA00023136"/>
    </source>
</evidence>
<dbReference type="OrthoDB" id="1913277at2759"/>
<keyword evidence="5" id="KW-0999">Mitochondrion inner membrane</keyword>
<dbReference type="CTD" id="126328"/>
<evidence type="ECO:0000256" key="11">
    <source>
        <dbReference type="SAM" id="Phobius"/>
    </source>
</evidence>
<dbReference type="GeneID" id="106523861"/>
<evidence type="ECO:0000256" key="4">
    <source>
        <dbReference type="ARBA" id="ARBA00022692"/>
    </source>
</evidence>
<dbReference type="STRING" id="52670.A0A2I4BYR5"/>
<keyword evidence="12" id="KW-1185">Reference proteome</keyword>